<keyword evidence="3" id="KW-0255">Endonuclease</keyword>
<evidence type="ECO:0000313" key="3">
    <source>
        <dbReference type="EMBL" id="KAJ7209126.1"/>
    </source>
</evidence>
<organism evidence="3 4">
    <name type="scientific">Mycena pura</name>
    <dbReference type="NCBI Taxonomy" id="153505"/>
    <lineage>
        <taxon>Eukaryota</taxon>
        <taxon>Fungi</taxon>
        <taxon>Dikarya</taxon>
        <taxon>Basidiomycota</taxon>
        <taxon>Agaricomycotina</taxon>
        <taxon>Agaricomycetes</taxon>
        <taxon>Agaricomycetidae</taxon>
        <taxon>Agaricales</taxon>
        <taxon>Marasmiineae</taxon>
        <taxon>Mycenaceae</taxon>
        <taxon>Mycena</taxon>
    </lineage>
</organism>
<accession>A0AAD6VEK9</accession>
<dbReference type="GO" id="GO:0004519">
    <property type="term" value="F:endonuclease activity"/>
    <property type="evidence" value="ECO:0007669"/>
    <property type="project" value="UniProtKB-KW"/>
</dbReference>
<reference evidence="3" key="1">
    <citation type="submission" date="2023-03" db="EMBL/GenBank/DDBJ databases">
        <title>Massive genome expansion in bonnet fungi (Mycena s.s.) driven by repeated elements and novel gene families across ecological guilds.</title>
        <authorList>
            <consortium name="Lawrence Berkeley National Laboratory"/>
            <person name="Harder C.B."/>
            <person name="Miyauchi S."/>
            <person name="Viragh M."/>
            <person name="Kuo A."/>
            <person name="Thoen E."/>
            <person name="Andreopoulos B."/>
            <person name="Lu D."/>
            <person name="Skrede I."/>
            <person name="Drula E."/>
            <person name="Henrissat B."/>
            <person name="Morin E."/>
            <person name="Kohler A."/>
            <person name="Barry K."/>
            <person name="LaButti K."/>
            <person name="Morin E."/>
            <person name="Salamov A."/>
            <person name="Lipzen A."/>
            <person name="Mereny Z."/>
            <person name="Hegedus B."/>
            <person name="Baldrian P."/>
            <person name="Stursova M."/>
            <person name="Weitz H."/>
            <person name="Taylor A."/>
            <person name="Grigoriev I.V."/>
            <person name="Nagy L.G."/>
            <person name="Martin F."/>
            <person name="Kauserud H."/>
        </authorList>
    </citation>
    <scope>NUCLEOTIDE SEQUENCE</scope>
    <source>
        <strain evidence="3">9144</strain>
    </source>
</reference>
<dbReference type="AlphaFoldDB" id="A0AAD6VEK9"/>
<name>A0AAD6VEK9_9AGAR</name>
<dbReference type="Proteomes" id="UP001219525">
    <property type="component" value="Unassembled WGS sequence"/>
</dbReference>
<keyword evidence="4" id="KW-1185">Reference proteome</keyword>
<keyword evidence="3" id="KW-0540">Nuclease</keyword>
<dbReference type="Gene3D" id="3.60.10.10">
    <property type="entry name" value="Endonuclease/exonuclease/phosphatase"/>
    <property type="match status" value="1"/>
</dbReference>
<evidence type="ECO:0000256" key="1">
    <source>
        <dbReference type="SAM" id="MobiDB-lite"/>
    </source>
</evidence>
<dbReference type="SUPFAM" id="SSF56219">
    <property type="entry name" value="DNase I-like"/>
    <property type="match status" value="1"/>
</dbReference>
<dbReference type="InterPro" id="IPR005135">
    <property type="entry name" value="Endo/exonuclease/phosphatase"/>
</dbReference>
<evidence type="ECO:0000259" key="2">
    <source>
        <dbReference type="Pfam" id="PF03372"/>
    </source>
</evidence>
<dbReference type="EMBL" id="JARJCW010000031">
    <property type="protein sequence ID" value="KAJ7209126.1"/>
    <property type="molecule type" value="Genomic_DNA"/>
</dbReference>
<proteinExistence type="predicted"/>
<gene>
    <name evidence="3" type="ORF">GGX14DRAFT_364872</name>
</gene>
<evidence type="ECO:0000313" key="4">
    <source>
        <dbReference type="Proteomes" id="UP001219525"/>
    </source>
</evidence>
<comment type="caution">
    <text evidence="3">The sequence shown here is derived from an EMBL/GenBank/DDBJ whole genome shotgun (WGS) entry which is preliminary data.</text>
</comment>
<dbReference type="Pfam" id="PF03372">
    <property type="entry name" value="Exo_endo_phos"/>
    <property type="match status" value="1"/>
</dbReference>
<feature type="compositionally biased region" description="Acidic residues" evidence="1">
    <location>
        <begin position="348"/>
        <end position="357"/>
    </location>
</feature>
<feature type="domain" description="Endonuclease/exonuclease/phosphatase" evidence="2">
    <location>
        <begin position="9"/>
        <end position="216"/>
    </location>
</feature>
<keyword evidence="3" id="KW-0378">Hydrolase</keyword>
<dbReference type="InterPro" id="IPR036691">
    <property type="entry name" value="Endo/exonu/phosph_ase_sf"/>
</dbReference>
<protein>
    <submittedName>
        <fullName evidence="3">Endonuclease/exonuclease/phosphatase</fullName>
    </submittedName>
</protein>
<sequence length="406" mass="45667">MLWDESIGVMVLTETHLNGSQANEINDSFMKDRVKIFNSPYPDNPAAKGVAIVLNPQKTNIKGVGIHYLIPGKAILAVLPWHGKKTLTVLGVYAPTESPRENKEFWDKLSHMWMTIDLPVPDFMAGDFNLVEEATDRYPHRNDDAEARAALARFKRLMGLQDGWRKANPDDKAYTYASTHNPPTLSRIDRIYTPDKQFKNCRNWEISDAAGGISDHRLVSVLVSDPGSPYVGLGRYSIPLSLLRDKDFVDYAIAGGNEIGEVHKKTRTAEENVQVAFKRYKDDLVNSAQKRASKLFGTLENKKRKLQSTRETLLNPGQAEGAAPNDEENEMAQSLRATGESPGIQAEDLPDIEDQGNEDSPVHYSRLSTPEKAAIVQDAINHIEFQQRQRRMLESCEELHRARPYD</sequence>
<feature type="region of interest" description="Disordered" evidence="1">
    <location>
        <begin position="306"/>
        <end position="370"/>
    </location>
</feature>